<reference evidence="3" key="1">
    <citation type="submission" date="2019-03" db="EMBL/GenBank/DDBJ databases">
        <title>Lake Tanganyika Metagenome-Assembled Genomes (MAGs).</title>
        <authorList>
            <person name="Tran P."/>
        </authorList>
    </citation>
    <scope>NUCLEOTIDE SEQUENCE</scope>
    <source>
        <strain evidence="3">K_DeepCast_65m_m2_066</strain>
    </source>
</reference>
<dbReference type="PANTHER" id="PTHR33219">
    <property type="entry name" value="YLMG HOMOLOG PROTEIN 2, CHLOROPLASTIC"/>
    <property type="match status" value="1"/>
</dbReference>
<feature type="transmembrane region" description="Helical" evidence="2">
    <location>
        <begin position="141"/>
        <end position="166"/>
    </location>
</feature>
<comment type="similarity">
    <text evidence="1">Belongs to the YggT family.</text>
</comment>
<evidence type="ECO:0000256" key="1">
    <source>
        <dbReference type="ARBA" id="ARBA00010894"/>
    </source>
</evidence>
<gene>
    <name evidence="3" type="ORF">FJZ47_13680</name>
</gene>
<protein>
    <submittedName>
        <fullName evidence="3">YggT family protein</fullName>
    </submittedName>
</protein>
<keyword evidence="2" id="KW-0472">Membrane</keyword>
<feature type="transmembrane region" description="Helical" evidence="2">
    <location>
        <begin position="187"/>
        <end position="208"/>
    </location>
</feature>
<organism evidence="3 4">
    <name type="scientific">Tectimicrobiota bacterium</name>
    <dbReference type="NCBI Taxonomy" id="2528274"/>
    <lineage>
        <taxon>Bacteria</taxon>
        <taxon>Pseudomonadati</taxon>
        <taxon>Nitrospinota/Tectimicrobiota group</taxon>
        <taxon>Candidatus Tectimicrobiota</taxon>
    </lineage>
</organism>
<dbReference type="Pfam" id="PF02325">
    <property type="entry name" value="CCB3_YggT"/>
    <property type="match status" value="1"/>
</dbReference>
<dbReference type="PANTHER" id="PTHR33219:SF14">
    <property type="entry name" value="PROTEIN COFACTOR ASSEMBLY OF COMPLEX C SUBUNIT B CCB3, CHLOROPLASTIC-RELATED"/>
    <property type="match status" value="1"/>
</dbReference>
<proteinExistence type="inferred from homology"/>
<evidence type="ECO:0000313" key="4">
    <source>
        <dbReference type="Proteomes" id="UP000712673"/>
    </source>
</evidence>
<dbReference type="GO" id="GO:0016020">
    <property type="term" value="C:membrane"/>
    <property type="evidence" value="ECO:0007669"/>
    <property type="project" value="InterPro"/>
</dbReference>
<dbReference type="Proteomes" id="UP000712673">
    <property type="component" value="Unassembled WGS sequence"/>
</dbReference>
<feature type="transmembrane region" description="Helical" evidence="2">
    <location>
        <begin position="62"/>
        <end position="80"/>
    </location>
</feature>
<evidence type="ECO:0000256" key="2">
    <source>
        <dbReference type="SAM" id="Phobius"/>
    </source>
</evidence>
<keyword evidence="2" id="KW-0812">Transmembrane</keyword>
<comment type="caution">
    <text evidence="3">The sequence shown here is derived from an EMBL/GenBank/DDBJ whole genome shotgun (WGS) entry which is preliminary data.</text>
</comment>
<keyword evidence="2" id="KW-1133">Transmembrane helix</keyword>
<sequence length="267" mass="29111">MGGSAGNLIVDLVDLVINIYIILLFIRMFLTEYERYDAVLGMIFQATDPLVVPLATSLRSRAAYTAPLLLIGVLLGLQGLLTGSIPEAIQDFLGTLFKLYVLVIILTAAFREAYLNPIVNLGQRMVRPVRRLALSLTPHPAAVSVVTVVMLVLAHTVALVVLYSFAGRGGGDELVLAKSAFIYTLRLIVNLSWFFVLVLFLYVLLPWFSPDPGNPLVQLLTLVATPILEPVRRVIPPLGGVLDLSPILAMFALQILNAFLHGLLNAL</sequence>
<accession>A0A937W0W7</accession>
<dbReference type="AlphaFoldDB" id="A0A937W0W7"/>
<evidence type="ECO:0000313" key="3">
    <source>
        <dbReference type="EMBL" id="MBM3224839.1"/>
    </source>
</evidence>
<feature type="transmembrane region" description="Helical" evidence="2">
    <location>
        <begin position="244"/>
        <end position="264"/>
    </location>
</feature>
<feature type="transmembrane region" description="Helical" evidence="2">
    <location>
        <begin position="6"/>
        <end position="26"/>
    </location>
</feature>
<feature type="transmembrane region" description="Helical" evidence="2">
    <location>
        <begin position="92"/>
        <end position="110"/>
    </location>
</feature>
<name>A0A937W0W7_UNCTE</name>
<dbReference type="InterPro" id="IPR003425">
    <property type="entry name" value="CCB3/YggT"/>
</dbReference>
<dbReference type="EMBL" id="VGLS01000417">
    <property type="protein sequence ID" value="MBM3224839.1"/>
    <property type="molecule type" value="Genomic_DNA"/>
</dbReference>